<keyword evidence="14" id="KW-0449">Lipoprotein</keyword>
<dbReference type="InterPro" id="IPR054765">
    <property type="entry name" value="SLBB_dom"/>
</dbReference>
<dbReference type="InterPro" id="IPR049712">
    <property type="entry name" value="Poly_export"/>
</dbReference>
<dbReference type="PANTHER" id="PTHR33619:SF3">
    <property type="entry name" value="POLYSACCHARIDE EXPORT PROTEIN GFCE-RELATED"/>
    <property type="match status" value="1"/>
</dbReference>
<evidence type="ECO:0000256" key="11">
    <source>
        <dbReference type="ARBA" id="ARBA00023136"/>
    </source>
</evidence>
<keyword evidence="7 16" id="KW-0732">Signal</keyword>
<keyword evidence="11 15" id="KW-0472">Membrane</keyword>
<evidence type="ECO:0000256" key="8">
    <source>
        <dbReference type="ARBA" id="ARBA00023047"/>
    </source>
</evidence>
<dbReference type="GO" id="GO:0009279">
    <property type="term" value="C:cell outer membrane"/>
    <property type="evidence" value="ECO:0007669"/>
    <property type="project" value="UniProtKB-SubCell"/>
</dbReference>
<organism evidence="19 20">
    <name type="scientific">Sodaliphilus pleomorphus</name>
    <dbReference type="NCBI Taxonomy" id="2606626"/>
    <lineage>
        <taxon>Bacteria</taxon>
        <taxon>Pseudomonadati</taxon>
        <taxon>Bacteroidota</taxon>
        <taxon>Bacteroidia</taxon>
        <taxon>Bacteroidales</taxon>
        <taxon>Muribaculaceae</taxon>
        <taxon>Sodaliphilus</taxon>
    </lineage>
</organism>
<evidence type="ECO:0000256" key="7">
    <source>
        <dbReference type="ARBA" id="ARBA00022729"/>
    </source>
</evidence>
<keyword evidence="8" id="KW-0625">Polysaccharide transport</keyword>
<dbReference type="Pfam" id="PF22461">
    <property type="entry name" value="SLBB_2"/>
    <property type="match status" value="1"/>
</dbReference>
<evidence type="ECO:0000256" key="13">
    <source>
        <dbReference type="ARBA" id="ARBA00023237"/>
    </source>
</evidence>
<keyword evidence="10" id="KW-0626">Porin</keyword>
<evidence type="ECO:0000256" key="10">
    <source>
        <dbReference type="ARBA" id="ARBA00023114"/>
    </source>
</evidence>
<dbReference type="AlphaFoldDB" id="A0A6L5XFK9"/>
<comment type="subcellular location">
    <subcellularLocation>
        <location evidence="1">Cell outer membrane</location>
        <topology evidence="1">Multi-pass membrane protein</topology>
    </subcellularLocation>
</comment>
<feature type="domain" description="Polysaccharide export protein N-terminal" evidence="17">
    <location>
        <begin position="44"/>
        <end position="141"/>
    </location>
</feature>
<accession>A0A6L5XFK9</accession>
<comment type="caution">
    <text evidence="19">The sequence shown here is derived from an EMBL/GenBank/DDBJ whole genome shotgun (WGS) entry which is preliminary data.</text>
</comment>
<keyword evidence="13" id="KW-0998">Cell outer membrane</keyword>
<dbReference type="GO" id="GO:0006811">
    <property type="term" value="P:monoatomic ion transport"/>
    <property type="evidence" value="ECO:0007669"/>
    <property type="project" value="UniProtKB-KW"/>
</dbReference>
<keyword evidence="12" id="KW-0564">Palmitate</keyword>
<evidence type="ECO:0000313" key="19">
    <source>
        <dbReference type="EMBL" id="MSS18278.1"/>
    </source>
</evidence>
<dbReference type="RefSeq" id="WP_154326809.1">
    <property type="nucleotide sequence ID" value="NZ_CP045696.1"/>
</dbReference>
<protein>
    <submittedName>
        <fullName evidence="19">Polysaccharide export protein</fullName>
    </submittedName>
</protein>
<keyword evidence="20" id="KW-1185">Reference proteome</keyword>
<dbReference type="PANTHER" id="PTHR33619">
    <property type="entry name" value="POLYSACCHARIDE EXPORT PROTEIN GFCE-RELATED"/>
    <property type="match status" value="1"/>
</dbReference>
<dbReference type="GO" id="GO:0015159">
    <property type="term" value="F:polysaccharide transmembrane transporter activity"/>
    <property type="evidence" value="ECO:0007669"/>
    <property type="project" value="InterPro"/>
</dbReference>
<proteinExistence type="inferred from homology"/>
<keyword evidence="4" id="KW-1134">Transmembrane beta strand</keyword>
<dbReference type="InterPro" id="IPR003715">
    <property type="entry name" value="Poly_export_N"/>
</dbReference>
<evidence type="ECO:0000256" key="2">
    <source>
        <dbReference type="ARBA" id="ARBA00009450"/>
    </source>
</evidence>
<keyword evidence="5" id="KW-0762">Sugar transport</keyword>
<evidence type="ECO:0000256" key="15">
    <source>
        <dbReference type="SAM" id="Phobius"/>
    </source>
</evidence>
<evidence type="ECO:0000256" key="14">
    <source>
        <dbReference type="ARBA" id="ARBA00023288"/>
    </source>
</evidence>
<name>A0A6L5XFK9_9BACT</name>
<dbReference type="Pfam" id="PF02563">
    <property type="entry name" value="Poly_export"/>
    <property type="match status" value="1"/>
</dbReference>
<keyword evidence="6 15" id="KW-0812">Transmembrane</keyword>
<dbReference type="Proteomes" id="UP000483362">
    <property type="component" value="Unassembled WGS sequence"/>
</dbReference>
<evidence type="ECO:0000256" key="16">
    <source>
        <dbReference type="SAM" id="SignalP"/>
    </source>
</evidence>
<dbReference type="EMBL" id="VULT01000018">
    <property type="protein sequence ID" value="MSS18278.1"/>
    <property type="molecule type" value="Genomic_DNA"/>
</dbReference>
<keyword evidence="9" id="KW-0406">Ion transport</keyword>
<dbReference type="Gene3D" id="3.10.560.10">
    <property type="entry name" value="Outer membrane lipoprotein wza domain like"/>
    <property type="match status" value="1"/>
</dbReference>
<evidence type="ECO:0000256" key="3">
    <source>
        <dbReference type="ARBA" id="ARBA00022448"/>
    </source>
</evidence>
<evidence type="ECO:0000256" key="1">
    <source>
        <dbReference type="ARBA" id="ARBA00004571"/>
    </source>
</evidence>
<keyword evidence="15" id="KW-1133">Transmembrane helix</keyword>
<sequence>MKIKHLLVIAFLALALASCQAPRLGYFQDVQPGEVKTLDNSHFIRIQPGDKMSILVSSKDPQLAYLYNLNIVGHYSSSSTDKSALSTSNIASYTVDEQGNIDFPVVGKLHIAGMTRGEVAKFIKTTLVNGNYIKDPTVTVDFQDLFFSVIGEVKNPGRFNLDRDQVTIIDAISRAGDLTIYGRRDNVLVLREENGKQISYRLNLSNGKELYESPAFYLKQNDVIYVEPNAMRARESTGTGNAFLQPSLWISLASLITTVIVLITK</sequence>
<comment type="similarity">
    <text evidence="2">Belongs to the BexD/CtrA/VexA family.</text>
</comment>
<feature type="transmembrane region" description="Helical" evidence="15">
    <location>
        <begin position="243"/>
        <end position="263"/>
    </location>
</feature>
<evidence type="ECO:0000256" key="12">
    <source>
        <dbReference type="ARBA" id="ARBA00023139"/>
    </source>
</evidence>
<feature type="chain" id="PRO_5026903248" evidence="16">
    <location>
        <begin position="22"/>
        <end position="265"/>
    </location>
</feature>
<dbReference type="GO" id="GO:0015288">
    <property type="term" value="F:porin activity"/>
    <property type="evidence" value="ECO:0007669"/>
    <property type="project" value="UniProtKB-KW"/>
</dbReference>
<dbReference type="GO" id="GO:0046930">
    <property type="term" value="C:pore complex"/>
    <property type="evidence" value="ECO:0007669"/>
    <property type="project" value="UniProtKB-KW"/>
</dbReference>
<dbReference type="PROSITE" id="PS51257">
    <property type="entry name" value="PROKAR_LIPOPROTEIN"/>
    <property type="match status" value="1"/>
</dbReference>
<feature type="signal peptide" evidence="16">
    <location>
        <begin position="1"/>
        <end position="21"/>
    </location>
</feature>
<gene>
    <name evidence="19" type="ORF">FYJ29_10980</name>
</gene>
<evidence type="ECO:0000256" key="9">
    <source>
        <dbReference type="ARBA" id="ARBA00023065"/>
    </source>
</evidence>
<evidence type="ECO:0000313" key="20">
    <source>
        <dbReference type="Proteomes" id="UP000483362"/>
    </source>
</evidence>
<evidence type="ECO:0000256" key="5">
    <source>
        <dbReference type="ARBA" id="ARBA00022597"/>
    </source>
</evidence>
<evidence type="ECO:0000259" key="17">
    <source>
        <dbReference type="Pfam" id="PF02563"/>
    </source>
</evidence>
<keyword evidence="3" id="KW-0813">Transport</keyword>
<evidence type="ECO:0000256" key="4">
    <source>
        <dbReference type="ARBA" id="ARBA00022452"/>
    </source>
</evidence>
<reference evidence="19 20" key="1">
    <citation type="submission" date="2019-08" db="EMBL/GenBank/DDBJ databases">
        <title>In-depth cultivation of the pig gut microbiome towards novel bacterial diversity and tailored functional studies.</title>
        <authorList>
            <person name="Wylensek D."/>
            <person name="Hitch T.C.A."/>
            <person name="Clavel T."/>
        </authorList>
    </citation>
    <scope>NUCLEOTIDE SEQUENCE [LARGE SCALE GENOMIC DNA]</scope>
    <source>
        <strain evidence="19 20">Oil-RF-744-WCA-WT-10</strain>
    </source>
</reference>
<evidence type="ECO:0000256" key="6">
    <source>
        <dbReference type="ARBA" id="ARBA00022692"/>
    </source>
</evidence>
<evidence type="ECO:0000259" key="18">
    <source>
        <dbReference type="Pfam" id="PF22461"/>
    </source>
</evidence>
<feature type="domain" description="SLBB" evidence="18">
    <location>
        <begin position="147"/>
        <end position="226"/>
    </location>
</feature>